<dbReference type="InterPro" id="IPR029058">
    <property type="entry name" value="AB_hydrolase_fold"/>
</dbReference>
<evidence type="ECO:0000313" key="4">
    <source>
        <dbReference type="EMBL" id="CAE7255035.1"/>
    </source>
</evidence>
<dbReference type="EMBL" id="CAJNDS010001313">
    <property type="protein sequence ID" value="CAE7255035.1"/>
    <property type="molecule type" value="Genomic_DNA"/>
</dbReference>
<evidence type="ECO:0000256" key="2">
    <source>
        <dbReference type="ARBA" id="ARBA00022801"/>
    </source>
</evidence>
<keyword evidence="2" id="KW-0378">Hydrolase</keyword>
<keyword evidence="5" id="KW-1185">Reference proteome</keyword>
<dbReference type="AlphaFoldDB" id="A0A812M4B5"/>
<dbReference type="PANTHER" id="PTHR43037:SF5">
    <property type="entry name" value="FERULOYL ESTERASE"/>
    <property type="match status" value="1"/>
</dbReference>
<keyword evidence="1" id="KW-0732">Signal</keyword>
<dbReference type="InterPro" id="IPR050955">
    <property type="entry name" value="Plant_Biomass_Hydrol_Est"/>
</dbReference>
<protein>
    <submittedName>
        <fullName evidence="4">Uncharacterized protein</fullName>
    </submittedName>
</protein>
<dbReference type="GO" id="GO:0016787">
    <property type="term" value="F:hydrolase activity"/>
    <property type="evidence" value="ECO:0007669"/>
    <property type="project" value="UniProtKB-KW"/>
</dbReference>
<dbReference type="InterPro" id="IPR000801">
    <property type="entry name" value="Esterase-like"/>
</dbReference>
<dbReference type="Proteomes" id="UP000604046">
    <property type="component" value="Unassembled WGS sequence"/>
</dbReference>
<reference evidence="4" key="1">
    <citation type="submission" date="2021-02" db="EMBL/GenBank/DDBJ databases">
        <authorList>
            <person name="Dougan E. K."/>
            <person name="Rhodes N."/>
            <person name="Thang M."/>
            <person name="Chan C."/>
        </authorList>
    </citation>
    <scope>NUCLEOTIDE SEQUENCE</scope>
</reference>
<evidence type="ECO:0000313" key="5">
    <source>
        <dbReference type="Proteomes" id="UP000604046"/>
    </source>
</evidence>
<organism evidence="4 5">
    <name type="scientific">Symbiodinium natans</name>
    <dbReference type="NCBI Taxonomy" id="878477"/>
    <lineage>
        <taxon>Eukaryota</taxon>
        <taxon>Sar</taxon>
        <taxon>Alveolata</taxon>
        <taxon>Dinophyceae</taxon>
        <taxon>Suessiales</taxon>
        <taxon>Symbiodiniaceae</taxon>
        <taxon>Symbiodinium</taxon>
    </lineage>
</organism>
<evidence type="ECO:0000256" key="3">
    <source>
        <dbReference type="SAM" id="MobiDB-lite"/>
    </source>
</evidence>
<dbReference type="Pfam" id="PF00756">
    <property type="entry name" value="Esterase"/>
    <property type="match status" value="1"/>
</dbReference>
<accession>A0A812M4B5</accession>
<feature type="region of interest" description="Disordered" evidence="3">
    <location>
        <begin position="193"/>
        <end position="228"/>
    </location>
</feature>
<dbReference type="SUPFAM" id="SSF53474">
    <property type="entry name" value="alpha/beta-Hydrolases"/>
    <property type="match status" value="1"/>
</dbReference>
<name>A0A812M4B5_9DINO</name>
<comment type="caution">
    <text evidence="4">The sequence shown here is derived from an EMBL/GenBank/DDBJ whole genome shotgun (WGS) entry which is preliminary data.</text>
</comment>
<dbReference type="OrthoDB" id="442764at2759"/>
<dbReference type="Gene3D" id="3.40.50.1820">
    <property type="entry name" value="alpha/beta hydrolase"/>
    <property type="match status" value="1"/>
</dbReference>
<gene>
    <name evidence="4" type="ORF">SNAT2548_LOCUS12955</name>
</gene>
<proteinExistence type="predicted"/>
<evidence type="ECO:0000256" key="1">
    <source>
        <dbReference type="ARBA" id="ARBA00022729"/>
    </source>
</evidence>
<sequence>MAVDLGHVHGDLCEPLLAKLTSKVNEAADYFDAERVLVMGYSMGGFGALQLGCHAPEAYDAVVSVAGYGMGTSESTERSGAPQPKGRRVFDWYLHQQIPRLADVPIVLGVHSPSDTVSSFRDVKAIIDTVSETAHRSSKRCHTCMVEVPDELSNSDYPKKRRATASGHGYFNVSLLKDRSDQLLWEELRNQLSRSAKRQRDPESDLSAASWKREKNENDAYDPPSKRWRWWQAPEGAQAEGGARHPEMSQSDAELATVGKLLLKHGVSVQKAGLLAAQLTGRPVEKAHDIVKAQALQGSDARNRADASPLPGQEENLEYKQICSFKRGWVCQAAPLLEYCNADAVSCLHLPKPPCEAGIEVDCSRPHPSPSISAFEVVGTNQDSWLAVSALIALIVLSVRPIAYYEGVSSFALVLVYVASSTLTRIWVKKVPSLGLPHPDSLAAAHMIETCIVTLFFQRPELDQAGPVFSVAALNGASMLTSNGSVPLFTWSLELSLRKRTCREQPYRVP</sequence>
<dbReference type="PANTHER" id="PTHR43037">
    <property type="entry name" value="UNNAMED PRODUCT-RELATED"/>
    <property type="match status" value="1"/>
</dbReference>